<keyword evidence="1" id="KW-0472">Membrane</keyword>
<dbReference type="Gene3D" id="1.20.1070.10">
    <property type="entry name" value="Rhodopsin 7-helix transmembrane proteins"/>
    <property type="match status" value="1"/>
</dbReference>
<dbReference type="OrthoDB" id="90879at2157"/>
<keyword evidence="1" id="KW-0812">Transmembrane</keyword>
<dbReference type="HOGENOM" id="CLU_1036670_0_0_2"/>
<accession>C6A581</accession>
<sequence>MDSGENEEAVFKRLRRMNIIAGILHAITGVSMLALGFLLEWERSVYTFYLKYEIIREGGKLAFNIYPEPRVFFTLKYLGVLVALFPLMSAVAHFTVAGPKFDKYVENLKKGMNPYRWYEYTLSSSVMIVLIALFIGVVDFWSLVMIFTLNAVTMLLGYLMELLNQYTEKTNWSPFIIGWISGIVPWIVLFAYFFAAVSVAEAKPPTFVYLIFFIYFILFNIFPLNMYLQYKRVGKWKDYLHGEKVYITLSLVAKTLLAWIVFAGVFSP</sequence>
<evidence type="ECO:0000313" key="3">
    <source>
        <dbReference type="Proteomes" id="UP000009079"/>
    </source>
</evidence>
<dbReference type="AlphaFoldDB" id="C6A581"/>
<organism evidence="2 3">
    <name type="scientific">Thermococcus sibiricus (strain DSM 12597 / MM 739)</name>
    <dbReference type="NCBI Taxonomy" id="604354"/>
    <lineage>
        <taxon>Archaea</taxon>
        <taxon>Methanobacteriati</taxon>
        <taxon>Methanobacteriota</taxon>
        <taxon>Thermococci</taxon>
        <taxon>Thermococcales</taxon>
        <taxon>Thermococcaceae</taxon>
        <taxon>Thermococcus</taxon>
    </lineage>
</organism>
<feature type="transmembrane region" description="Helical" evidence="1">
    <location>
        <begin position="245"/>
        <end position="266"/>
    </location>
</feature>
<feature type="transmembrane region" description="Helical" evidence="1">
    <location>
        <begin position="143"/>
        <end position="163"/>
    </location>
</feature>
<dbReference type="EMBL" id="CP001463">
    <property type="protein sequence ID" value="ACS90776.1"/>
    <property type="molecule type" value="Genomic_DNA"/>
</dbReference>
<dbReference type="NCBIfam" id="NF038020">
    <property type="entry name" value="HeR"/>
    <property type="match status" value="1"/>
</dbReference>
<dbReference type="eggNOG" id="arCOG06481">
    <property type="taxonomic scope" value="Archaea"/>
</dbReference>
<reference evidence="2 3" key="1">
    <citation type="journal article" date="2009" name="Appl. Environ. Microbiol.">
        <title>Metabolic versatility and indigenous origin of the archaeon Thermococcus sibiricus, isolated from a siberian oil reservoir, as revealed by genome analysis.</title>
        <authorList>
            <person name="Mardanov A.V."/>
            <person name="Ravin N.V."/>
            <person name="Svetlitchnyi V.A."/>
            <person name="Beletsky A.V."/>
            <person name="Miroshnichenko M.L."/>
            <person name="Bonch-Osmolovskaya E.A."/>
            <person name="Skryabin K.G."/>
        </authorList>
    </citation>
    <scope>NUCLEOTIDE SEQUENCE [LARGE SCALE GENOMIC DNA]</scope>
    <source>
        <strain evidence="3">DSM 12597 / MM 739</strain>
    </source>
</reference>
<feature type="transmembrane region" description="Helical" evidence="1">
    <location>
        <begin position="207"/>
        <end position="224"/>
    </location>
</feature>
<gene>
    <name evidence="2" type="ordered locus">TSIB_1725</name>
</gene>
<evidence type="ECO:0000313" key="2">
    <source>
        <dbReference type="EMBL" id="ACS90776.1"/>
    </source>
</evidence>
<name>C6A581_THESM</name>
<dbReference type="InterPro" id="IPR041113">
    <property type="entry name" value="Heliorhodopsin"/>
</dbReference>
<dbReference type="STRING" id="604354.TSIB_1725"/>
<dbReference type="GeneID" id="8096735"/>
<evidence type="ECO:0008006" key="4">
    <source>
        <dbReference type="Google" id="ProtNLM"/>
    </source>
</evidence>
<dbReference type="Proteomes" id="UP000009079">
    <property type="component" value="Chromosome"/>
</dbReference>
<evidence type="ECO:0000256" key="1">
    <source>
        <dbReference type="SAM" id="Phobius"/>
    </source>
</evidence>
<feature type="transmembrane region" description="Helical" evidence="1">
    <location>
        <begin position="175"/>
        <end position="195"/>
    </location>
</feature>
<dbReference type="RefSeq" id="WP_015849992.1">
    <property type="nucleotide sequence ID" value="NC_012883.1"/>
</dbReference>
<feature type="transmembrane region" description="Helical" evidence="1">
    <location>
        <begin position="19"/>
        <end position="39"/>
    </location>
</feature>
<dbReference type="Pfam" id="PF18761">
    <property type="entry name" value="Heliorhodopsin"/>
    <property type="match status" value="1"/>
</dbReference>
<protein>
    <recommendedName>
        <fullName evidence="4">Heliorhodopsin HeR</fullName>
    </recommendedName>
</protein>
<proteinExistence type="predicted"/>
<keyword evidence="1" id="KW-1133">Transmembrane helix</keyword>
<dbReference type="KEGG" id="tsi:TSIB_1725"/>
<keyword evidence="3" id="KW-1185">Reference proteome</keyword>
<feature type="transmembrane region" description="Helical" evidence="1">
    <location>
        <begin position="117"/>
        <end position="137"/>
    </location>
</feature>
<feature type="transmembrane region" description="Helical" evidence="1">
    <location>
        <begin position="77"/>
        <end position="96"/>
    </location>
</feature>